<feature type="transmembrane region" description="Helical" evidence="1">
    <location>
        <begin position="28"/>
        <end position="49"/>
    </location>
</feature>
<feature type="transmembrane region" description="Helical" evidence="1">
    <location>
        <begin position="55"/>
        <end position="78"/>
    </location>
</feature>
<protein>
    <submittedName>
        <fullName evidence="2">Uncharacterized protein</fullName>
    </submittedName>
</protein>
<dbReference type="AlphaFoldDB" id="A0A7W3RDE3"/>
<keyword evidence="1" id="KW-0812">Transmembrane</keyword>
<name>A0A7W3RDE3_PRIAR</name>
<proteinExistence type="predicted"/>
<comment type="caution">
    <text evidence="2">The sequence shown here is derived from an EMBL/GenBank/DDBJ whole genome shotgun (WGS) entry which is preliminary data.</text>
</comment>
<keyword evidence="3" id="KW-1185">Reference proteome</keyword>
<keyword evidence="1" id="KW-1133">Transmembrane helix</keyword>
<gene>
    <name evidence="2" type="ORF">HNP21_000999</name>
</gene>
<accession>A0A7W3RDE3</accession>
<sequence length="117" mass="12655">MISKRIKPFLGIQTIWIKIDNSGFFSDVLVVLAVLPALIALIALIVFVAPTVFVVVAIAAAVVVAIVAVVVAEVVAAADNSSFRIKNIVIYEGKPLHKLQGLFSKRLDIRDKLQYIG</sequence>
<evidence type="ECO:0000256" key="1">
    <source>
        <dbReference type="SAM" id="Phobius"/>
    </source>
</evidence>
<dbReference type="EMBL" id="JACJHT010000001">
    <property type="protein sequence ID" value="MBA9037910.1"/>
    <property type="molecule type" value="Genomic_DNA"/>
</dbReference>
<keyword evidence="1" id="KW-0472">Membrane</keyword>
<evidence type="ECO:0000313" key="3">
    <source>
        <dbReference type="Proteomes" id="UP000543174"/>
    </source>
</evidence>
<dbReference type="Proteomes" id="UP000543174">
    <property type="component" value="Unassembled WGS sequence"/>
</dbReference>
<reference evidence="2" key="1">
    <citation type="submission" date="2020-08" db="EMBL/GenBank/DDBJ databases">
        <title>Functional genomics of gut bacteria from endangered species of beetles.</title>
        <authorList>
            <person name="Carlos-Shanley C."/>
        </authorList>
    </citation>
    <scope>NUCLEOTIDE SEQUENCE [LARGE SCALE GENOMIC DNA]</scope>
    <source>
        <strain evidence="2">S00060</strain>
    </source>
</reference>
<organism evidence="2 3">
    <name type="scientific">Priestia aryabhattai</name>
    <name type="common">Bacillus aryabhattai</name>
    <dbReference type="NCBI Taxonomy" id="412384"/>
    <lineage>
        <taxon>Bacteria</taxon>
        <taxon>Bacillati</taxon>
        <taxon>Bacillota</taxon>
        <taxon>Bacilli</taxon>
        <taxon>Bacillales</taxon>
        <taxon>Bacillaceae</taxon>
        <taxon>Priestia</taxon>
    </lineage>
</organism>
<evidence type="ECO:0000313" key="2">
    <source>
        <dbReference type="EMBL" id="MBA9037910.1"/>
    </source>
</evidence>